<keyword evidence="3" id="KW-1185">Reference proteome</keyword>
<protein>
    <submittedName>
        <fullName evidence="1 2">Methionyl-tRNA formyltransferase</fullName>
    </submittedName>
</protein>
<name>A0A084W5V2_ANOSI</name>
<dbReference type="EMBL" id="KE525305">
    <property type="protein sequence ID" value="KFB45596.1"/>
    <property type="molecule type" value="Genomic_DNA"/>
</dbReference>
<dbReference type="EnsemblMetazoa" id="ASIC013585-RA">
    <property type="protein sequence ID" value="ASIC013585-PA"/>
    <property type="gene ID" value="ASIC013585"/>
</dbReference>
<evidence type="ECO:0000313" key="3">
    <source>
        <dbReference type="Proteomes" id="UP000030765"/>
    </source>
</evidence>
<dbReference type="VEuPathDB" id="VectorBase:ASIC013585"/>
<proteinExistence type="predicted"/>
<dbReference type="GO" id="GO:0016740">
    <property type="term" value="F:transferase activity"/>
    <property type="evidence" value="ECO:0007669"/>
    <property type="project" value="UniProtKB-KW"/>
</dbReference>
<organism evidence="1">
    <name type="scientific">Anopheles sinensis</name>
    <name type="common">Mosquito</name>
    <dbReference type="NCBI Taxonomy" id="74873"/>
    <lineage>
        <taxon>Eukaryota</taxon>
        <taxon>Metazoa</taxon>
        <taxon>Ecdysozoa</taxon>
        <taxon>Arthropoda</taxon>
        <taxon>Hexapoda</taxon>
        <taxon>Insecta</taxon>
        <taxon>Pterygota</taxon>
        <taxon>Neoptera</taxon>
        <taxon>Endopterygota</taxon>
        <taxon>Diptera</taxon>
        <taxon>Nematocera</taxon>
        <taxon>Culicoidea</taxon>
        <taxon>Culicidae</taxon>
        <taxon>Anophelinae</taxon>
        <taxon>Anopheles</taxon>
    </lineage>
</organism>
<dbReference type="Proteomes" id="UP000030765">
    <property type="component" value="Unassembled WGS sequence"/>
</dbReference>
<keyword evidence="1" id="KW-0808">Transferase</keyword>
<sequence length="81" mass="8934">MNHPGSSTCVPMKDAKVAEVARVCRTTTMKAQLIDILAAVCGHTVTLPASVEYRRLYSQEFVPEDTKLTDALDDCTEDDFI</sequence>
<evidence type="ECO:0000313" key="1">
    <source>
        <dbReference type="EMBL" id="KFB45596.1"/>
    </source>
</evidence>
<dbReference type="EMBL" id="ATLV01020697">
    <property type="status" value="NOT_ANNOTATED_CDS"/>
    <property type="molecule type" value="Genomic_DNA"/>
</dbReference>
<dbReference type="AlphaFoldDB" id="A0A084W5V2"/>
<evidence type="ECO:0000313" key="2">
    <source>
        <dbReference type="EnsemblMetazoa" id="ASIC013585-PA"/>
    </source>
</evidence>
<accession>A0A084W5V2</accession>
<reference evidence="2" key="2">
    <citation type="submission" date="2020-05" db="UniProtKB">
        <authorList>
            <consortium name="EnsemblMetazoa"/>
        </authorList>
    </citation>
    <scope>IDENTIFICATION</scope>
</reference>
<gene>
    <name evidence="1" type="ORF">ZHAS_00013585</name>
</gene>
<reference evidence="1 3" key="1">
    <citation type="journal article" date="2014" name="BMC Genomics">
        <title>Genome sequence of Anopheles sinensis provides insight into genetics basis of mosquito competence for malaria parasites.</title>
        <authorList>
            <person name="Zhou D."/>
            <person name="Zhang D."/>
            <person name="Ding G."/>
            <person name="Shi L."/>
            <person name="Hou Q."/>
            <person name="Ye Y."/>
            <person name="Xu Y."/>
            <person name="Zhou H."/>
            <person name="Xiong C."/>
            <person name="Li S."/>
            <person name="Yu J."/>
            <person name="Hong S."/>
            <person name="Yu X."/>
            <person name="Zou P."/>
            <person name="Chen C."/>
            <person name="Chang X."/>
            <person name="Wang W."/>
            <person name="Lv Y."/>
            <person name="Sun Y."/>
            <person name="Ma L."/>
            <person name="Shen B."/>
            <person name="Zhu C."/>
        </authorList>
    </citation>
    <scope>NUCLEOTIDE SEQUENCE [LARGE SCALE GENOMIC DNA]</scope>
</reference>